<dbReference type="Gene3D" id="3.30.40.10">
    <property type="entry name" value="Zinc/RING finger domain, C3HC4 (zinc finger)"/>
    <property type="match status" value="2"/>
</dbReference>
<evidence type="ECO:0000313" key="11">
    <source>
        <dbReference type="EMBL" id="MDE52395.1"/>
    </source>
</evidence>
<keyword evidence="4" id="KW-0862">Zinc</keyword>
<dbReference type="PRINTS" id="PR01217">
    <property type="entry name" value="PRICHEXTENSN"/>
</dbReference>
<dbReference type="InterPro" id="IPR006565">
    <property type="entry name" value="BTP"/>
</dbReference>
<dbReference type="PROSITE" id="PS01359">
    <property type="entry name" value="ZF_PHD_1"/>
    <property type="match status" value="2"/>
</dbReference>
<dbReference type="InterPro" id="IPR019787">
    <property type="entry name" value="Znf_PHD-finger"/>
</dbReference>
<feature type="compositionally biased region" description="Basic residues" evidence="9">
    <location>
        <begin position="263"/>
        <end position="272"/>
    </location>
</feature>
<dbReference type="Gene3D" id="1.10.20.10">
    <property type="entry name" value="Histone, subunit A"/>
    <property type="match status" value="1"/>
</dbReference>
<dbReference type="InterPro" id="IPR019786">
    <property type="entry name" value="Zinc_finger_PHD-type_CS"/>
</dbReference>
<feature type="domain" description="PHD-type" evidence="10">
    <location>
        <begin position="373"/>
        <end position="423"/>
    </location>
</feature>
<keyword evidence="7" id="KW-0539">Nucleus</keyword>
<proteinExistence type="predicted"/>
<protein>
    <submittedName>
        <fullName evidence="11">Transcription initiation factor TFIID subunit 3</fullName>
    </submittedName>
</protein>
<feature type="compositionally biased region" description="Basic and acidic residues" evidence="9">
    <location>
        <begin position="323"/>
        <end position="336"/>
    </location>
</feature>
<evidence type="ECO:0000259" key="10">
    <source>
        <dbReference type="PROSITE" id="PS50016"/>
    </source>
</evidence>
<keyword evidence="11" id="KW-0648">Protein biosynthesis</keyword>
<dbReference type="PANTHER" id="PTHR46452">
    <property type="entry name" value="TRANSCRIPTION INITIATION FACTOR TFIID SUBUNIT 3"/>
    <property type="match status" value="1"/>
</dbReference>
<dbReference type="InterPro" id="IPR011011">
    <property type="entry name" value="Znf_FYVE_PHD"/>
</dbReference>
<dbReference type="GO" id="GO:0045944">
    <property type="term" value="P:positive regulation of transcription by RNA polymerase II"/>
    <property type="evidence" value="ECO:0007669"/>
    <property type="project" value="TreeGrafter"/>
</dbReference>
<evidence type="ECO:0000256" key="5">
    <source>
        <dbReference type="ARBA" id="ARBA00023015"/>
    </source>
</evidence>
<dbReference type="SMART" id="SM00249">
    <property type="entry name" value="PHD"/>
    <property type="match status" value="2"/>
</dbReference>
<feature type="compositionally biased region" description="Pro residues" evidence="9">
    <location>
        <begin position="291"/>
        <end position="313"/>
    </location>
</feature>
<evidence type="ECO:0000256" key="8">
    <source>
        <dbReference type="PROSITE-ProRule" id="PRU00146"/>
    </source>
</evidence>
<dbReference type="InterPro" id="IPR001965">
    <property type="entry name" value="Znf_PHD"/>
</dbReference>
<dbReference type="GO" id="GO:0005669">
    <property type="term" value="C:transcription factor TFIID complex"/>
    <property type="evidence" value="ECO:0007669"/>
    <property type="project" value="TreeGrafter"/>
</dbReference>
<evidence type="ECO:0000256" key="9">
    <source>
        <dbReference type="SAM" id="MobiDB-lite"/>
    </source>
</evidence>
<evidence type="ECO:0000256" key="1">
    <source>
        <dbReference type="ARBA" id="ARBA00004123"/>
    </source>
</evidence>
<dbReference type="GO" id="GO:0003743">
    <property type="term" value="F:translation initiation factor activity"/>
    <property type="evidence" value="ECO:0007669"/>
    <property type="project" value="UniProtKB-KW"/>
</dbReference>
<reference evidence="11" key="1">
    <citation type="submission" date="2018-10" db="EMBL/GenBank/DDBJ databases">
        <title>Transcriptome assembly of Aceria tosichella (Wheat curl mite) Type 2.</title>
        <authorList>
            <person name="Scully E.D."/>
            <person name="Geib S.M."/>
            <person name="Palmer N.A."/>
            <person name="Gupta A.K."/>
            <person name="Sarath G."/>
            <person name="Tatineni S."/>
        </authorList>
    </citation>
    <scope>NUCLEOTIDE SEQUENCE</scope>
    <source>
        <strain evidence="11">LincolnNE</strain>
    </source>
</reference>
<comment type="subcellular location">
    <subcellularLocation>
        <location evidence="1">Nucleus</location>
    </subcellularLocation>
</comment>
<gene>
    <name evidence="11" type="primary">taf3</name>
    <name evidence="11" type="ORF">g.1516</name>
</gene>
<organism evidence="11">
    <name type="scientific">Aceria tosichella</name>
    <name type="common">wheat curl mite</name>
    <dbReference type="NCBI Taxonomy" id="561515"/>
    <lineage>
        <taxon>Eukaryota</taxon>
        <taxon>Metazoa</taxon>
        <taxon>Ecdysozoa</taxon>
        <taxon>Arthropoda</taxon>
        <taxon>Chelicerata</taxon>
        <taxon>Arachnida</taxon>
        <taxon>Acari</taxon>
        <taxon>Acariformes</taxon>
        <taxon>Trombidiformes</taxon>
        <taxon>Prostigmata</taxon>
        <taxon>Eupodina</taxon>
        <taxon>Eriophyoidea</taxon>
        <taxon>Eriophyidae</taxon>
        <taxon>Eriophyinae</taxon>
        <taxon>Aceriini</taxon>
        <taxon>Aceria</taxon>
    </lineage>
</organism>
<dbReference type="SMART" id="SM00576">
    <property type="entry name" value="BTP"/>
    <property type="match status" value="1"/>
</dbReference>
<evidence type="ECO:0000256" key="2">
    <source>
        <dbReference type="ARBA" id="ARBA00022723"/>
    </source>
</evidence>
<evidence type="ECO:0000256" key="6">
    <source>
        <dbReference type="ARBA" id="ARBA00023163"/>
    </source>
</evidence>
<keyword evidence="3 8" id="KW-0863">Zinc-finger</keyword>
<feature type="compositionally biased region" description="Pro residues" evidence="9">
    <location>
        <begin position="445"/>
        <end position="455"/>
    </location>
</feature>
<keyword evidence="11" id="KW-0396">Initiation factor</keyword>
<dbReference type="GO" id="GO:0008270">
    <property type="term" value="F:zinc ion binding"/>
    <property type="evidence" value="ECO:0007669"/>
    <property type="project" value="UniProtKB-KW"/>
</dbReference>
<dbReference type="AlphaFoldDB" id="A0A6G1SPH9"/>
<feature type="compositionally biased region" description="Basic residues" evidence="9">
    <location>
        <begin position="344"/>
        <end position="354"/>
    </location>
</feature>
<dbReference type="GO" id="GO:0046982">
    <property type="term" value="F:protein heterodimerization activity"/>
    <property type="evidence" value="ECO:0007669"/>
    <property type="project" value="InterPro"/>
</dbReference>
<dbReference type="SUPFAM" id="SSF57903">
    <property type="entry name" value="FYVE/PHD zinc finger"/>
    <property type="match status" value="2"/>
</dbReference>
<dbReference type="GO" id="GO:0002039">
    <property type="term" value="F:p53 binding"/>
    <property type="evidence" value="ECO:0007669"/>
    <property type="project" value="TreeGrafter"/>
</dbReference>
<evidence type="ECO:0000256" key="3">
    <source>
        <dbReference type="ARBA" id="ARBA00022771"/>
    </source>
</evidence>
<feature type="compositionally biased region" description="Basic and acidic residues" evidence="9">
    <location>
        <begin position="121"/>
        <end position="132"/>
    </location>
</feature>
<dbReference type="Pfam" id="PF07524">
    <property type="entry name" value="Bromo_TP"/>
    <property type="match status" value="1"/>
</dbReference>
<dbReference type="InterPro" id="IPR013083">
    <property type="entry name" value="Znf_RING/FYVE/PHD"/>
</dbReference>
<name>A0A6G1SPH9_9ACAR</name>
<keyword evidence="6" id="KW-0804">Transcription</keyword>
<feature type="compositionally biased region" description="Basic residues" evidence="9">
    <location>
        <begin position="236"/>
        <end position="254"/>
    </location>
</feature>
<dbReference type="Pfam" id="PF00628">
    <property type="entry name" value="PHD"/>
    <property type="match status" value="2"/>
</dbReference>
<feature type="domain" description="PHD-type" evidence="10">
    <location>
        <begin position="461"/>
        <end position="513"/>
    </location>
</feature>
<dbReference type="PANTHER" id="PTHR46452:SF1">
    <property type="entry name" value="TRANSCRIPTION INITIATION FACTOR TFIID SUBUNIT 3"/>
    <property type="match status" value="1"/>
</dbReference>
<evidence type="ECO:0000256" key="7">
    <source>
        <dbReference type="ARBA" id="ARBA00023242"/>
    </source>
</evidence>
<feature type="region of interest" description="Disordered" evidence="9">
    <location>
        <begin position="121"/>
        <end position="145"/>
    </location>
</feature>
<accession>A0A6G1SPH9</accession>
<sequence>MASFEEAVVRAKVAKICDHVGYHAISRESASILVDLYIRTFIHLARHCKEFANNNRRVEPTLTDLVQAYDFIGISIPELKEHAENVRISLDLKIDRDEAKPSNRIQRNLFVDDLLEAEKNNGQIDDKVEGGENRASNENGDELDKNMTPLLKDIYQEISNQFPSPQKPVTADKVRIKREEKPVIPKLKITPLDPSIAEPPSFLPILDSTKDSPVPTASTLNTRIQALPPLSEKLSKGRRKNIKVPKVKGQKLKGKKVEGQKVKGQKRGRKPNIAKQAVVAKAPTPEERAPSPTPPTPSLPNTPSPLSPPPPPIQSTSTSKTKIKIEPAKRPSETHLPEAPPTKQTRKDKKKKRSSNQFAIVTETVTPAAEEKEWLCPTCQGPDNGDLMIGCDTCDLWYHLRCTNLKRPPKEEEKWSCIKCTEKQNIKIPTPAPPEPEPEPEPELTPEPMAAPAPPVGSSQDDLCPECHLPDDGTLMIQCDDPFCARWFHGKCVSVLEEPKDDESWFCKGCVEKQQSAFKRRRRAK</sequence>
<feature type="region of interest" description="Disordered" evidence="9">
    <location>
        <begin position="228"/>
        <end position="359"/>
    </location>
</feature>
<dbReference type="CDD" id="cd15522">
    <property type="entry name" value="PHD_TAF3"/>
    <property type="match status" value="2"/>
</dbReference>
<keyword evidence="2" id="KW-0479">Metal-binding</keyword>
<dbReference type="PROSITE" id="PS50016">
    <property type="entry name" value="ZF_PHD_2"/>
    <property type="match status" value="2"/>
</dbReference>
<evidence type="ECO:0000256" key="4">
    <source>
        <dbReference type="ARBA" id="ARBA00022833"/>
    </source>
</evidence>
<keyword evidence="5" id="KW-0805">Transcription regulation</keyword>
<feature type="region of interest" description="Disordered" evidence="9">
    <location>
        <begin position="428"/>
        <end position="457"/>
    </location>
</feature>
<dbReference type="EMBL" id="GGYP01007624">
    <property type="protein sequence ID" value="MDE52395.1"/>
    <property type="molecule type" value="Transcribed_RNA"/>
</dbReference>
<dbReference type="InterPro" id="IPR009072">
    <property type="entry name" value="Histone-fold"/>
</dbReference>